<protein>
    <recommendedName>
        <fullName evidence="4">Leukotoxin translocation ATP-binding protein LktB</fullName>
        <ecNumber evidence="3">7.4.2.5</ecNumber>
    </recommendedName>
</protein>
<dbReference type="RefSeq" id="WP_042801185.1">
    <property type="nucleotide sequence ID" value="NZ_AVSP01000004.1"/>
</dbReference>
<evidence type="ECO:0000256" key="13">
    <source>
        <dbReference type="SAM" id="Phobius"/>
    </source>
</evidence>
<dbReference type="EC" id="7.4.2.5" evidence="3"/>
<evidence type="ECO:0000256" key="4">
    <source>
        <dbReference type="ARBA" id="ARBA00021004"/>
    </source>
</evidence>
<dbReference type="PROSITE" id="PS00211">
    <property type="entry name" value="ABC_TRANSPORTER_1"/>
    <property type="match status" value="1"/>
</dbReference>
<evidence type="ECO:0000256" key="6">
    <source>
        <dbReference type="ARBA" id="ARBA00022692"/>
    </source>
</evidence>
<dbReference type="PROSITE" id="PS50990">
    <property type="entry name" value="PEPTIDASE_C39"/>
    <property type="match status" value="1"/>
</dbReference>
<proteinExistence type="predicted"/>
<evidence type="ECO:0000256" key="3">
    <source>
        <dbReference type="ARBA" id="ARBA00012048"/>
    </source>
</evidence>
<dbReference type="PANTHER" id="PTHR24221:SF606">
    <property type="entry name" value="COLICIN V SECRETION-PROCESSING ATP-BINDING PROTEIN"/>
    <property type="match status" value="1"/>
</dbReference>
<comment type="subunit">
    <text evidence="2">Homodimer.</text>
</comment>
<dbReference type="EMBL" id="JANJ01000001">
    <property type="protein sequence ID" value="EXI63002.1"/>
    <property type="molecule type" value="Genomic_DNA"/>
</dbReference>
<comment type="catalytic activity">
    <reaction evidence="12">
        <text>ATP + H2O + proteinSide 1 = ADP + phosphate + proteinSide 2.</text>
        <dbReference type="EC" id="7.4.2.5"/>
    </reaction>
</comment>
<dbReference type="InterPro" id="IPR005074">
    <property type="entry name" value="Peptidase_C39"/>
</dbReference>
<dbReference type="SMART" id="SM00382">
    <property type="entry name" value="AAA"/>
    <property type="match status" value="1"/>
</dbReference>
<keyword evidence="18" id="KW-1185">Reference proteome</keyword>
<dbReference type="GO" id="GO:0016887">
    <property type="term" value="F:ATP hydrolysis activity"/>
    <property type="evidence" value="ECO:0007669"/>
    <property type="project" value="InterPro"/>
</dbReference>
<dbReference type="GO" id="GO:0034040">
    <property type="term" value="F:ATPase-coupled lipid transmembrane transporter activity"/>
    <property type="evidence" value="ECO:0007669"/>
    <property type="project" value="TreeGrafter"/>
</dbReference>
<evidence type="ECO:0000313" key="18">
    <source>
        <dbReference type="Proteomes" id="UP000054123"/>
    </source>
</evidence>
<name>A0A011NEP7_9PAST</name>
<dbReference type="GO" id="GO:0006508">
    <property type="term" value="P:proteolysis"/>
    <property type="evidence" value="ECO:0007669"/>
    <property type="project" value="InterPro"/>
</dbReference>
<comment type="subcellular location">
    <subcellularLocation>
        <location evidence="1">Cell membrane</location>
        <topology evidence="1">Multi-pass membrane protein</topology>
    </subcellularLocation>
</comment>
<dbReference type="InterPro" id="IPR039421">
    <property type="entry name" value="Type_1_exporter"/>
</dbReference>
<dbReference type="GO" id="GO:0005886">
    <property type="term" value="C:plasma membrane"/>
    <property type="evidence" value="ECO:0007669"/>
    <property type="project" value="UniProtKB-SubCell"/>
</dbReference>
<keyword evidence="7" id="KW-0547">Nucleotide-binding</keyword>
<dbReference type="PATRIC" id="fig|1450449.3.peg.135"/>
<evidence type="ECO:0000313" key="17">
    <source>
        <dbReference type="EMBL" id="EXI63002.1"/>
    </source>
</evidence>
<dbReference type="GO" id="GO:0140359">
    <property type="term" value="F:ABC-type transporter activity"/>
    <property type="evidence" value="ECO:0007669"/>
    <property type="project" value="InterPro"/>
</dbReference>
<evidence type="ECO:0000259" key="16">
    <source>
        <dbReference type="PROSITE" id="PS50990"/>
    </source>
</evidence>
<evidence type="ECO:0000256" key="8">
    <source>
        <dbReference type="ARBA" id="ARBA00022840"/>
    </source>
</evidence>
<dbReference type="InterPro" id="IPR027417">
    <property type="entry name" value="P-loop_NTPase"/>
</dbReference>
<dbReference type="PROSITE" id="PS50929">
    <property type="entry name" value="ABC_TM1F"/>
    <property type="match status" value="1"/>
</dbReference>
<dbReference type="Pfam" id="PF03412">
    <property type="entry name" value="Peptidase_C39"/>
    <property type="match status" value="1"/>
</dbReference>
<keyword evidence="9 13" id="KW-1133">Transmembrane helix</keyword>
<evidence type="ECO:0000259" key="15">
    <source>
        <dbReference type="PROSITE" id="PS50929"/>
    </source>
</evidence>
<dbReference type="InterPro" id="IPR036640">
    <property type="entry name" value="ABC1_TM_sf"/>
</dbReference>
<evidence type="ECO:0000259" key="14">
    <source>
        <dbReference type="PROSITE" id="PS50893"/>
    </source>
</evidence>
<dbReference type="PANTHER" id="PTHR24221">
    <property type="entry name" value="ATP-BINDING CASSETTE SUB-FAMILY B"/>
    <property type="match status" value="1"/>
</dbReference>
<feature type="domain" description="ABC transmembrane type-1" evidence="15">
    <location>
        <begin position="173"/>
        <end position="447"/>
    </location>
</feature>
<feature type="transmembrane region" description="Helical" evidence="13">
    <location>
        <begin position="206"/>
        <end position="227"/>
    </location>
</feature>
<dbReference type="SUPFAM" id="SSF90123">
    <property type="entry name" value="ABC transporter transmembrane region"/>
    <property type="match status" value="1"/>
</dbReference>
<keyword evidence="8" id="KW-0067">ATP-binding</keyword>
<feature type="domain" description="ABC transporter" evidence="14">
    <location>
        <begin position="486"/>
        <end position="694"/>
    </location>
</feature>
<feature type="domain" description="Peptidase C39" evidence="16">
    <location>
        <begin position="20"/>
        <end position="139"/>
    </location>
</feature>
<dbReference type="CDD" id="cd02419">
    <property type="entry name" value="Peptidase_C39C"/>
    <property type="match status" value="1"/>
</dbReference>
<organism evidence="17 18">
    <name type="scientific">Mannheimia granulomatis</name>
    <dbReference type="NCBI Taxonomy" id="85402"/>
    <lineage>
        <taxon>Bacteria</taxon>
        <taxon>Pseudomonadati</taxon>
        <taxon>Pseudomonadota</taxon>
        <taxon>Gammaproteobacteria</taxon>
        <taxon>Pasteurellales</taxon>
        <taxon>Pasteurellaceae</taxon>
        <taxon>Mannheimia</taxon>
    </lineage>
</organism>
<dbReference type="AlphaFoldDB" id="A0A011NEP7"/>
<evidence type="ECO:0000256" key="1">
    <source>
        <dbReference type="ARBA" id="ARBA00004651"/>
    </source>
</evidence>
<dbReference type="SUPFAM" id="SSF52540">
    <property type="entry name" value="P-loop containing nucleoside triphosphate hydrolases"/>
    <property type="match status" value="1"/>
</dbReference>
<feature type="transmembrane region" description="Helical" evidence="13">
    <location>
        <begin position="308"/>
        <end position="331"/>
    </location>
</feature>
<dbReference type="Gene3D" id="1.20.1560.10">
    <property type="entry name" value="ABC transporter type 1, transmembrane domain"/>
    <property type="match status" value="1"/>
</dbReference>
<evidence type="ECO:0000256" key="7">
    <source>
        <dbReference type="ARBA" id="ARBA00022741"/>
    </source>
</evidence>
<dbReference type="Proteomes" id="UP000054123">
    <property type="component" value="Unassembled WGS sequence"/>
</dbReference>
<dbReference type="InterPro" id="IPR017871">
    <property type="entry name" value="ABC_transporter-like_CS"/>
</dbReference>
<evidence type="ECO:0000256" key="2">
    <source>
        <dbReference type="ARBA" id="ARBA00011738"/>
    </source>
</evidence>
<comment type="function">
    <text evidence="11">Part of the ABC transporter complex LktBD involved in leukotoxin export. Transmembrane domains (TMD) form a pore in the inner membrane and the ATP-binding domain (NBD) is responsible for energy generation.</text>
</comment>
<dbReference type="Pfam" id="PF00664">
    <property type="entry name" value="ABC_membrane"/>
    <property type="match status" value="1"/>
</dbReference>
<dbReference type="InterPro" id="IPR003439">
    <property type="entry name" value="ABC_transporter-like_ATP-bd"/>
</dbReference>
<dbReference type="STRING" id="1122190.GCA_000621105_00335"/>
<dbReference type="InterPro" id="IPR033838">
    <property type="entry name" value="CvaB_peptidase"/>
</dbReference>
<evidence type="ECO:0000256" key="5">
    <source>
        <dbReference type="ARBA" id="ARBA00022475"/>
    </source>
</evidence>
<keyword evidence="6 13" id="KW-0812">Transmembrane</keyword>
<dbReference type="InterPro" id="IPR011527">
    <property type="entry name" value="ABC1_TM_dom"/>
</dbReference>
<feature type="transmembrane region" description="Helical" evidence="13">
    <location>
        <begin position="407"/>
        <end position="429"/>
    </location>
</feature>
<dbReference type="InterPro" id="IPR003593">
    <property type="entry name" value="AAA+_ATPase"/>
</dbReference>
<dbReference type="GO" id="GO:0008234">
    <property type="term" value="F:cysteine-type peptidase activity"/>
    <property type="evidence" value="ECO:0007669"/>
    <property type="project" value="InterPro"/>
</dbReference>
<feature type="transmembrane region" description="Helical" evidence="13">
    <location>
        <begin position="280"/>
        <end position="302"/>
    </location>
</feature>
<comment type="caution">
    <text evidence="17">The sequence shown here is derived from an EMBL/GenBank/DDBJ whole genome shotgun (WGS) entry which is preliminary data.</text>
</comment>
<evidence type="ECO:0000256" key="12">
    <source>
        <dbReference type="ARBA" id="ARBA00034068"/>
    </source>
</evidence>
<dbReference type="PROSITE" id="PS50893">
    <property type="entry name" value="ABC_TRANSPORTER_2"/>
    <property type="match status" value="1"/>
</dbReference>
<evidence type="ECO:0000256" key="10">
    <source>
        <dbReference type="ARBA" id="ARBA00023136"/>
    </source>
</evidence>
<keyword evidence="10 13" id="KW-0472">Membrane</keyword>
<dbReference type="Pfam" id="PF00005">
    <property type="entry name" value="ABC_tran"/>
    <property type="match status" value="1"/>
</dbReference>
<evidence type="ECO:0000256" key="11">
    <source>
        <dbReference type="ARBA" id="ARBA00024829"/>
    </source>
</evidence>
<gene>
    <name evidence="17" type="ORF">AK33_00940</name>
</gene>
<reference evidence="17 18" key="1">
    <citation type="journal article" date="2014" name="Genome Announc.">
        <title>Genome Sequence of a Presumptive Mannheimia haemolytica Strain with an A1/A6-Cross-Reactive Serotype from a White-Tailed Deer (Odocoileus virginianus).</title>
        <authorList>
            <person name="Lawrence P.K."/>
            <person name="Bey R.F."/>
            <person name="Wiener B."/>
            <person name="Kittichotirat W."/>
            <person name="Bumgarner R.E."/>
        </authorList>
    </citation>
    <scope>NUCLEOTIDE SEQUENCE [LARGE SCALE GENOMIC DNA]</scope>
    <source>
        <strain evidence="17 18">PKL10</strain>
    </source>
</reference>
<evidence type="ECO:0000256" key="9">
    <source>
        <dbReference type="ARBA" id="ARBA00022989"/>
    </source>
</evidence>
<feature type="transmembrane region" description="Helical" evidence="13">
    <location>
        <begin position="169"/>
        <end position="194"/>
    </location>
</feature>
<accession>A0A011NEP7</accession>
<sequence length="695" mass="79236">MKGIDQLKFGFRRKMPVILQTETAECGLACLAMMLGYYDKNTNLFELRSQYGTSSRGVTLHTLISIANDCGLITRPLSLELDEVSQLRLPCILHWDFNHFVVLTHATKAHFTVHDPAFGKRKLSRAEFSNHFTGVALEVWTEVKFEKQKNENTISLYETFKGISGIKGALVKIFALSMLIELIALLMPIGTQLVMDHVMHAKDQSLLLIICIGLFLFTFFRTAVSMFRAWISLKMNYLIDFQWTSSFFSHLLKLPLDFFEKRQVGDIHSRFSSLKTIQKTLTSSIIATIIDTIMIISLIVMMVLYGGWLFWVVLAFSFIYFILRMVTYLIYRQLNEEQIIKGAKAHSHFMETLYGITTLKSLGLESKRQEQWMSLNADAFNTSIKVTKFDMLFSGIHTFISTIEQILILWIGATMVIENVMTLGMFVAFNAYRGSFSSRMGNLIDIVFNLKILSLHRERIADIALNEVEDESKHQVNALENNQAKLEVKDLSFKYDPFSKNVIENLNLVLNSGESVAITAPSGYGKTTLLKLMAGLLKPTSGKVLFNNMDIYQFGLTNYRTQIACVLQEDKFFSGSILENIVSFENQYDREWAIECAKLANIHDDIMAMPMNYETLLGELGNNLSGGQRQRLFIARALYKKPKILLMDEATSHLDEENEKFVNQAISQMNITRIIIAHRQSTIQSADRVISLNEC</sequence>
<dbReference type="CDD" id="cd18567">
    <property type="entry name" value="ABC_6TM_CvaB_RaxB_like"/>
    <property type="match status" value="1"/>
</dbReference>
<dbReference type="Gene3D" id="3.40.50.300">
    <property type="entry name" value="P-loop containing nucleotide triphosphate hydrolases"/>
    <property type="match status" value="1"/>
</dbReference>
<dbReference type="GO" id="GO:0005524">
    <property type="term" value="F:ATP binding"/>
    <property type="evidence" value="ECO:0007669"/>
    <property type="project" value="UniProtKB-KW"/>
</dbReference>
<dbReference type="Gene3D" id="3.90.70.10">
    <property type="entry name" value="Cysteine proteinases"/>
    <property type="match status" value="1"/>
</dbReference>
<keyword evidence="5" id="KW-1003">Cell membrane</keyword>